<feature type="chain" id="PRO_5039617186" description="DUF732 domain-containing protein" evidence="1">
    <location>
        <begin position="21"/>
        <end position="134"/>
    </location>
</feature>
<evidence type="ECO:0000259" key="2">
    <source>
        <dbReference type="Pfam" id="PF05305"/>
    </source>
</evidence>
<dbReference type="AlphaFoldDB" id="L7LKK0"/>
<name>L7LKK0_9ACTN</name>
<reference evidence="3 4" key="1">
    <citation type="submission" date="2012-12" db="EMBL/GenBank/DDBJ databases">
        <title>Whole genome shotgun sequence of Gordonia sihwensis NBRC 108236.</title>
        <authorList>
            <person name="Yoshida I."/>
            <person name="Hosoyama A."/>
            <person name="Tsuchikane K."/>
            <person name="Ando Y."/>
            <person name="Baba S."/>
            <person name="Ohji S."/>
            <person name="Hamada M."/>
            <person name="Tamura T."/>
            <person name="Yamazoe A."/>
            <person name="Yamazaki S."/>
            <person name="Fujita N."/>
        </authorList>
    </citation>
    <scope>NUCLEOTIDE SEQUENCE [LARGE SCALE GENOMIC DNA]</scope>
    <source>
        <strain evidence="3 4">NBRC 108236</strain>
    </source>
</reference>
<evidence type="ECO:0000313" key="4">
    <source>
        <dbReference type="Proteomes" id="UP000035083"/>
    </source>
</evidence>
<protein>
    <recommendedName>
        <fullName evidence="2">DUF732 domain-containing protein</fullName>
    </recommendedName>
</protein>
<comment type="caution">
    <text evidence="3">The sequence shown here is derived from an EMBL/GenBank/DDBJ whole genome shotgun (WGS) entry which is preliminary data.</text>
</comment>
<keyword evidence="4" id="KW-1185">Reference proteome</keyword>
<feature type="signal peptide" evidence="1">
    <location>
        <begin position="1"/>
        <end position="20"/>
    </location>
</feature>
<dbReference type="InterPro" id="IPR007969">
    <property type="entry name" value="DUF732"/>
</dbReference>
<proteinExistence type="predicted"/>
<dbReference type="EMBL" id="BANU01000010">
    <property type="protein sequence ID" value="GAC60612.1"/>
    <property type="molecule type" value="Genomic_DNA"/>
</dbReference>
<dbReference type="Proteomes" id="UP000035083">
    <property type="component" value="Unassembled WGS sequence"/>
</dbReference>
<dbReference type="Pfam" id="PF05305">
    <property type="entry name" value="DUF732"/>
    <property type="match status" value="1"/>
</dbReference>
<dbReference type="RefSeq" id="WP_006895994.1">
    <property type="nucleotide sequence ID" value="NZ_BANU01000010.1"/>
</dbReference>
<organism evidence="3 4">
    <name type="scientific">Gordonia sihwensis NBRC 108236</name>
    <dbReference type="NCBI Taxonomy" id="1223544"/>
    <lineage>
        <taxon>Bacteria</taxon>
        <taxon>Bacillati</taxon>
        <taxon>Actinomycetota</taxon>
        <taxon>Actinomycetes</taxon>
        <taxon>Mycobacteriales</taxon>
        <taxon>Gordoniaceae</taxon>
        <taxon>Gordonia</taxon>
    </lineage>
</organism>
<sequence length="134" mass="13538">MTIRKPILAAVAAFALPLTACSTTPDPAPVADVSVTAPQSTTPPTTPELTETQKDRIFLQVVAEEGITGQQAIDTAHAICDALDAGNTPEAVALVVLDGFDGDTDQAGALLGAGIQAYCPQYSDAMGSIGGDPA</sequence>
<feature type="domain" description="DUF732" evidence="2">
    <location>
        <begin position="55"/>
        <end position="121"/>
    </location>
</feature>
<dbReference type="eggNOG" id="ENOG5031QAW">
    <property type="taxonomic scope" value="Bacteria"/>
</dbReference>
<accession>L7LKK0</accession>
<evidence type="ECO:0000256" key="1">
    <source>
        <dbReference type="SAM" id="SignalP"/>
    </source>
</evidence>
<gene>
    <name evidence="3" type="ORF">GSI01S_10_02040</name>
</gene>
<evidence type="ECO:0000313" key="3">
    <source>
        <dbReference type="EMBL" id="GAC60612.1"/>
    </source>
</evidence>
<keyword evidence="1" id="KW-0732">Signal</keyword>